<keyword evidence="4" id="KW-1185">Reference proteome</keyword>
<feature type="transmembrane region" description="Helical" evidence="1">
    <location>
        <begin position="32"/>
        <end position="53"/>
    </location>
</feature>
<reference evidence="3 4" key="1">
    <citation type="submission" date="2022-06" db="EMBL/GenBank/DDBJ databases">
        <title>Halomicroarcula sp. a new haloarchaeum isolate from saline soil.</title>
        <authorList>
            <person name="Strakova D."/>
            <person name="Galisteo C."/>
            <person name="Sanchez-Porro C."/>
            <person name="Ventosa A."/>
        </authorList>
    </citation>
    <scope>NUCLEOTIDE SEQUENCE [LARGE SCALE GENOMIC DNA]</scope>
    <source>
        <strain evidence="3 4">S3CR25-11</strain>
    </source>
</reference>
<protein>
    <recommendedName>
        <fullName evidence="2">DUF8173 domain-containing protein</fullName>
    </recommendedName>
</protein>
<feature type="transmembrane region" description="Helical" evidence="1">
    <location>
        <begin position="105"/>
        <end position="127"/>
    </location>
</feature>
<name>A0ABU2FQ94_9EURY</name>
<feature type="domain" description="DUF8173" evidence="2">
    <location>
        <begin position="10"/>
        <end position="171"/>
    </location>
</feature>
<sequence length="174" mass="17432">MPAPLSAVTAALQMGPGPGPQVEPVANPLLNLAGSAVGAFLTTLVVGAILVAVAPDYTERKMAALLEAPVGSFLYGFAAAVFLLLVIVVLVFTIIGILVAIPLALVLYVIWAVGAAIAFLAVGERLVGRDDGWAKPLVVGAAINGALTLTGIGGLLTFAIGAAGFGAVLRDYLG</sequence>
<keyword evidence="1" id="KW-1133">Transmembrane helix</keyword>
<accession>A0ABU2FQ94</accession>
<evidence type="ECO:0000259" key="2">
    <source>
        <dbReference type="Pfam" id="PF26514"/>
    </source>
</evidence>
<dbReference type="RefSeq" id="WP_310900764.1">
    <property type="nucleotide sequence ID" value="NZ_JAMQOS010000004.1"/>
</dbReference>
<feature type="transmembrane region" description="Helical" evidence="1">
    <location>
        <begin position="73"/>
        <end position="99"/>
    </location>
</feature>
<evidence type="ECO:0000256" key="1">
    <source>
        <dbReference type="SAM" id="Phobius"/>
    </source>
</evidence>
<dbReference type="Pfam" id="PF26514">
    <property type="entry name" value="DUF8173"/>
    <property type="match status" value="1"/>
</dbReference>
<organism evidence="3 4">
    <name type="scientific">Haloarcula onubensis</name>
    <dbReference type="NCBI Taxonomy" id="2950539"/>
    <lineage>
        <taxon>Archaea</taxon>
        <taxon>Methanobacteriati</taxon>
        <taxon>Methanobacteriota</taxon>
        <taxon>Stenosarchaea group</taxon>
        <taxon>Halobacteria</taxon>
        <taxon>Halobacteriales</taxon>
        <taxon>Haloarculaceae</taxon>
        <taxon>Haloarcula</taxon>
    </lineage>
</organism>
<feature type="transmembrane region" description="Helical" evidence="1">
    <location>
        <begin position="139"/>
        <end position="169"/>
    </location>
</feature>
<comment type="caution">
    <text evidence="3">The sequence shown here is derived from an EMBL/GenBank/DDBJ whole genome shotgun (WGS) entry which is preliminary data.</text>
</comment>
<proteinExistence type="predicted"/>
<dbReference type="InterPro" id="IPR058486">
    <property type="entry name" value="DUF8173"/>
</dbReference>
<keyword evidence="1" id="KW-0472">Membrane</keyword>
<evidence type="ECO:0000313" key="4">
    <source>
        <dbReference type="Proteomes" id="UP001268864"/>
    </source>
</evidence>
<dbReference type="Proteomes" id="UP001268864">
    <property type="component" value="Unassembled WGS sequence"/>
</dbReference>
<gene>
    <name evidence="3" type="ORF">NDI86_12395</name>
</gene>
<dbReference type="EMBL" id="JAMQOS010000004">
    <property type="protein sequence ID" value="MDS0282925.1"/>
    <property type="molecule type" value="Genomic_DNA"/>
</dbReference>
<evidence type="ECO:0000313" key="3">
    <source>
        <dbReference type="EMBL" id="MDS0282925.1"/>
    </source>
</evidence>
<keyword evidence="1" id="KW-0812">Transmembrane</keyword>